<keyword evidence="8" id="KW-1185">Reference proteome</keyword>
<evidence type="ECO:0000256" key="4">
    <source>
        <dbReference type="ARBA" id="ARBA00022967"/>
    </source>
</evidence>
<dbReference type="PANTHER" id="PTHR42794:SF1">
    <property type="entry name" value="HEMIN IMPORT ATP-BINDING PROTEIN HMUV"/>
    <property type="match status" value="1"/>
</dbReference>
<dbReference type="GO" id="GO:0005524">
    <property type="term" value="F:ATP binding"/>
    <property type="evidence" value="ECO:0007669"/>
    <property type="project" value="UniProtKB-KW"/>
</dbReference>
<accession>A0A1B7XAV2</accession>
<name>A0A1B7XAV2_9BACT</name>
<dbReference type="PROSITE" id="PS00211">
    <property type="entry name" value="ABC_TRANSPORTER_1"/>
    <property type="match status" value="1"/>
</dbReference>
<organism evidence="7 8">
    <name type="scientific">Halodesulfovibrio spirochaetisodalis</name>
    <dbReference type="NCBI Taxonomy" id="1560234"/>
    <lineage>
        <taxon>Bacteria</taxon>
        <taxon>Pseudomonadati</taxon>
        <taxon>Thermodesulfobacteriota</taxon>
        <taxon>Desulfovibrionia</taxon>
        <taxon>Desulfovibrionales</taxon>
        <taxon>Desulfovibrionaceae</taxon>
        <taxon>Halodesulfovibrio</taxon>
    </lineage>
</organism>
<dbReference type="InterPro" id="IPR003439">
    <property type="entry name" value="ABC_transporter-like_ATP-bd"/>
</dbReference>
<keyword evidence="4" id="KW-1278">Translocase</keyword>
<dbReference type="InterPro" id="IPR017871">
    <property type="entry name" value="ABC_transporter-like_CS"/>
</dbReference>
<sequence>MSAHISIQNLSAGYTDTAVLHEISLSIEHGEMIGLLGPNGSGKTTLLMSLSGVRKPLLGSIQLNDTNLQQLPPKKRAAQIASVPQYTGETPDIEALSLVLMGRYPYISTLGGYSANDTKIALDCMKETATDSFAYRSVRELSGGEFQRVLIARALAQQTSTLLLDEATSGLDIARTIEIFDLLKQRHHAGKTVIAAIHDINLAALYCTRLIFLKHGRVALDGAVKDVFTDENLTEIYDTPIHTFNHPITNAPQAFVTPGSVAGSR</sequence>
<dbReference type="FunFam" id="3.40.50.300:FF:000134">
    <property type="entry name" value="Iron-enterobactin ABC transporter ATP-binding protein"/>
    <property type="match status" value="1"/>
</dbReference>
<comment type="caution">
    <text evidence="7">The sequence shown here is derived from an EMBL/GenBank/DDBJ whole genome shotgun (WGS) entry which is preliminary data.</text>
</comment>
<dbReference type="SUPFAM" id="SSF52540">
    <property type="entry name" value="P-loop containing nucleoside triphosphate hydrolases"/>
    <property type="match status" value="1"/>
</dbReference>
<dbReference type="GO" id="GO:0016887">
    <property type="term" value="F:ATP hydrolysis activity"/>
    <property type="evidence" value="ECO:0007669"/>
    <property type="project" value="InterPro"/>
</dbReference>
<evidence type="ECO:0000256" key="2">
    <source>
        <dbReference type="ARBA" id="ARBA00022741"/>
    </source>
</evidence>
<keyword evidence="1" id="KW-0813">Transport</keyword>
<dbReference type="SMART" id="SM00382">
    <property type="entry name" value="AAA"/>
    <property type="match status" value="1"/>
</dbReference>
<evidence type="ECO:0000259" key="6">
    <source>
        <dbReference type="PROSITE" id="PS50893"/>
    </source>
</evidence>
<comment type="function">
    <text evidence="5">Part of the ABC transporter complex HmuTUV involved in hemin import. Responsible for energy coupling to the transport system.</text>
</comment>
<dbReference type="AlphaFoldDB" id="A0A1B7XAV2"/>
<dbReference type="EMBL" id="JXMS01000022">
    <property type="protein sequence ID" value="OBQ46501.1"/>
    <property type="molecule type" value="Genomic_DNA"/>
</dbReference>
<reference evidence="7 8" key="1">
    <citation type="submission" date="2015-01" db="EMBL/GenBank/DDBJ databases">
        <title>Desulfovibrio sp. JC271 draft genome sequence.</title>
        <authorList>
            <person name="Shivani Y."/>
            <person name="Subhash Y."/>
            <person name="Sasikala C."/>
            <person name="Ramana C.V."/>
        </authorList>
    </citation>
    <scope>NUCLEOTIDE SEQUENCE [LARGE SCALE GENOMIC DNA]</scope>
    <source>
        <strain evidence="7 8">JC271</strain>
    </source>
</reference>
<evidence type="ECO:0000256" key="1">
    <source>
        <dbReference type="ARBA" id="ARBA00022448"/>
    </source>
</evidence>
<dbReference type="PANTHER" id="PTHR42794">
    <property type="entry name" value="HEMIN IMPORT ATP-BINDING PROTEIN HMUV"/>
    <property type="match status" value="1"/>
</dbReference>
<evidence type="ECO:0000256" key="5">
    <source>
        <dbReference type="ARBA" id="ARBA00037066"/>
    </source>
</evidence>
<evidence type="ECO:0000256" key="3">
    <source>
        <dbReference type="ARBA" id="ARBA00022840"/>
    </source>
</evidence>
<dbReference type="InterPro" id="IPR003593">
    <property type="entry name" value="AAA+_ATPase"/>
</dbReference>
<dbReference type="InterPro" id="IPR027417">
    <property type="entry name" value="P-loop_NTPase"/>
</dbReference>
<protein>
    <submittedName>
        <fullName evidence="7">Iron ABC transporter ATP-binding protein</fullName>
    </submittedName>
</protein>
<dbReference type="Gene3D" id="3.40.50.300">
    <property type="entry name" value="P-loop containing nucleotide triphosphate hydrolases"/>
    <property type="match status" value="1"/>
</dbReference>
<evidence type="ECO:0000313" key="7">
    <source>
        <dbReference type="EMBL" id="OBQ46501.1"/>
    </source>
</evidence>
<keyword evidence="3 7" id="KW-0067">ATP-binding</keyword>
<gene>
    <name evidence="7" type="ORF">SP90_11940</name>
</gene>
<dbReference type="PROSITE" id="PS50893">
    <property type="entry name" value="ABC_TRANSPORTER_2"/>
    <property type="match status" value="1"/>
</dbReference>
<proteinExistence type="predicted"/>
<dbReference type="Pfam" id="PF00005">
    <property type="entry name" value="ABC_tran"/>
    <property type="match status" value="1"/>
</dbReference>
<dbReference type="OrthoDB" id="9809450at2"/>
<dbReference type="PATRIC" id="fig|1560234.3.peg.1483"/>
<feature type="domain" description="ABC transporter" evidence="6">
    <location>
        <begin position="5"/>
        <end position="240"/>
    </location>
</feature>
<dbReference type="CDD" id="cd03214">
    <property type="entry name" value="ABC_Iron-Siderophores_B12_Hemin"/>
    <property type="match status" value="1"/>
</dbReference>
<dbReference type="STRING" id="1560234.SP90_11940"/>
<keyword evidence="2" id="KW-0547">Nucleotide-binding</keyword>
<evidence type="ECO:0000313" key="8">
    <source>
        <dbReference type="Proteomes" id="UP000091979"/>
    </source>
</evidence>
<dbReference type="Proteomes" id="UP000091979">
    <property type="component" value="Unassembled WGS sequence"/>
</dbReference>
<dbReference type="RefSeq" id="WP_066856447.1">
    <property type="nucleotide sequence ID" value="NZ_JXMS01000022.1"/>
</dbReference>